<evidence type="ECO:0000256" key="1">
    <source>
        <dbReference type="ARBA" id="ARBA00006484"/>
    </source>
</evidence>
<dbReference type="InterPro" id="IPR002347">
    <property type="entry name" value="SDR_fam"/>
</dbReference>
<dbReference type="AlphaFoldDB" id="A0A3N1PE58"/>
<evidence type="ECO:0000259" key="3">
    <source>
        <dbReference type="SMART" id="SM00822"/>
    </source>
</evidence>
<dbReference type="PRINTS" id="PR00081">
    <property type="entry name" value="GDHRDH"/>
</dbReference>
<dbReference type="PROSITE" id="PS00061">
    <property type="entry name" value="ADH_SHORT"/>
    <property type="match status" value="1"/>
</dbReference>
<dbReference type="PANTHER" id="PTHR48107">
    <property type="entry name" value="NADPH-DEPENDENT ALDEHYDE REDUCTASE-LIKE PROTEIN, CHLOROPLASTIC-RELATED"/>
    <property type="match status" value="1"/>
</dbReference>
<reference evidence="4 5" key="1">
    <citation type="submission" date="2018-11" db="EMBL/GenBank/DDBJ databases">
        <title>Genomic Encyclopedia of Type Strains, Phase IV (KMG-IV): sequencing the most valuable type-strain genomes for metagenomic binning, comparative biology and taxonomic classification.</title>
        <authorList>
            <person name="Goeker M."/>
        </authorList>
    </citation>
    <scope>NUCLEOTIDE SEQUENCE [LARGE SCALE GENOMIC DNA]</scope>
    <source>
        <strain evidence="4 5">DSM 21945</strain>
    </source>
</reference>
<gene>
    <name evidence="4" type="ORF">EDC28_102111</name>
</gene>
<evidence type="ECO:0000256" key="2">
    <source>
        <dbReference type="ARBA" id="ARBA00023002"/>
    </source>
</evidence>
<proteinExistence type="inferred from homology"/>
<dbReference type="STRING" id="584787.GCA_001247655_03038"/>
<keyword evidence="2" id="KW-0560">Oxidoreductase</keyword>
<dbReference type="Proteomes" id="UP000268033">
    <property type="component" value="Unassembled WGS sequence"/>
</dbReference>
<dbReference type="InterPro" id="IPR020904">
    <property type="entry name" value="Sc_DH/Rdtase_CS"/>
</dbReference>
<evidence type="ECO:0000313" key="5">
    <source>
        <dbReference type="Proteomes" id="UP000268033"/>
    </source>
</evidence>
<dbReference type="SUPFAM" id="SSF51735">
    <property type="entry name" value="NAD(P)-binding Rossmann-fold domains"/>
    <property type="match status" value="1"/>
</dbReference>
<dbReference type="Pfam" id="PF13561">
    <property type="entry name" value="adh_short_C2"/>
    <property type="match status" value="1"/>
</dbReference>
<evidence type="ECO:0000313" key="4">
    <source>
        <dbReference type="EMBL" id="ROQ29742.1"/>
    </source>
</evidence>
<comment type="caution">
    <text evidence="4">The sequence shown here is derived from an EMBL/GenBank/DDBJ whole genome shotgun (WGS) entry which is preliminary data.</text>
</comment>
<protein>
    <submittedName>
        <fullName evidence="4">NAD(P)-dependent dehydrogenase (Short-subunit alcohol dehydrogenase family)</fullName>
    </submittedName>
</protein>
<dbReference type="EMBL" id="RJUL01000002">
    <property type="protein sequence ID" value="ROQ29742.1"/>
    <property type="molecule type" value="Genomic_DNA"/>
</dbReference>
<dbReference type="RefSeq" id="WP_123420669.1">
    <property type="nucleotide sequence ID" value="NZ_RJUL01000002.1"/>
</dbReference>
<dbReference type="FunFam" id="3.40.50.720:FF:000084">
    <property type="entry name" value="Short-chain dehydrogenase reductase"/>
    <property type="match status" value="1"/>
</dbReference>
<sequence length="242" mass="25341">MNKVAIVTGASRGIGAATAKLLAAQGYKVCVNYLKNQASADAVVEAIHAQGGEAICCQADVAEASEVKRLFDQTEAQLGAVTHLVNNVGVLFEQAAFKDISLARFERVLKSNLVSCFLCCQEAIKRMQTGAIVNVSSLAARSGSPFEYVDYAASKGAMDTLTRGLALELAGSGIRVNGVRPGSIDTDIHSDGGEPGRVARLAPQIPLQRGGTAEEVAEAIAWLLGEQSRYITGTFIDVAGGR</sequence>
<accession>A0A3N1PE58</accession>
<feature type="domain" description="Ketoreductase" evidence="3">
    <location>
        <begin position="3"/>
        <end position="184"/>
    </location>
</feature>
<dbReference type="PRINTS" id="PR00080">
    <property type="entry name" value="SDRFAMILY"/>
</dbReference>
<comment type="similarity">
    <text evidence="1">Belongs to the short-chain dehydrogenases/reductases (SDR) family.</text>
</comment>
<dbReference type="Gene3D" id="3.40.50.720">
    <property type="entry name" value="NAD(P)-binding Rossmann-like Domain"/>
    <property type="match status" value="1"/>
</dbReference>
<name>A0A3N1PE58_9GAMM</name>
<dbReference type="GO" id="GO:0016614">
    <property type="term" value="F:oxidoreductase activity, acting on CH-OH group of donors"/>
    <property type="evidence" value="ECO:0007669"/>
    <property type="project" value="UniProtKB-ARBA"/>
</dbReference>
<dbReference type="PANTHER" id="PTHR48107:SF7">
    <property type="entry name" value="RE15974P"/>
    <property type="match status" value="1"/>
</dbReference>
<keyword evidence="5" id="KW-1185">Reference proteome</keyword>
<dbReference type="InterPro" id="IPR036291">
    <property type="entry name" value="NAD(P)-bd_dom_sf"/>
</dbReference>
<dbReference type="SMART" id="SM00822">
    <property type="entry name" value="PKS_KR"/>
    <property type="match status" value="1"/>
</dbReference>
<organism evidence="4 5">
    <name type="scientific">Gallaecimonas pentaromativorans</name>
    <dbReference type="NCBI Taxonomy" id="584787"/>
    <lineage>
        <taxon>Bacteria</taxon>
        <taxon>Pseudomonadati</taxon>
        <taxon>Pseudomonadota</taxon>
        <taxon>Gammaproteobacteria</taxon>
        <taxon>Enterobacterales</taxon>
        <taxon>Gallaecimonadaceae</taxon>
        <taxon>Gallaecimonas</taxon>
    </lineage>
</organism>
<dbReference type="InterPro" id="IPR057326">
    <property type="entry name" value="KR_dom"/>
</dbReference>